<dbReference type="AlphaFoldDB" id="A0A1M5CVI0"/>
<protein>
    <recommendedName>
        <fullName evidence="4">Prepilin-type N-terminal cleavage/methylation domain-containing protein</fullName>
    </recommendedName>
</protein>
<evidence type="ECO:0000313" key="2">
    <source>
        <dbReference type="EMBL" id="SHF58790.1"/>
    </source>
</evidence>
<accession>A0A1M5CVI0</accession>
<keyword evidence="1" id="KW-0472">Membrane</keyword>
<dbReference type="EMBL" id="FQUW01000041">
    <property type="protein sequence ID" value="SHF58790.1"/>
    <property type="molecule type" value="Genomic_DNA"/>
</dbReference>
<keyword evidence="1" id="KW-0812">Transmembrane</keyword>
<gene>
    <name evidence="2" type="ORF">SAMN02745218_02652</name>
</gene>
<proteinExistence type="predicted"/>
<evidence type="ECO:0000313" key="3">
    <source>
        <dbReference type="Proteomes" id="UP000184196"/>
    </source>
</evidence>
<organism evidence="2 3">
    <name type="scientific">Desulfofundulus australicus DSM 11792</name>
    <dbReference type="NCBI Taxonomy" id="1121425"/>
    <lineage>
        <taxon>Bacteria</taxon>
        <taxon>Bacillati</taxon>
        <taxon>Bacillota</taxon>
        <taxon>Clostridia</taxon>
        <taxon>Eubacteriales</taxon>
        <taxon>Peptococcaceae</taxon>
        <taxon>Desulfofundulus</taxon>
    </lineage>
</organism>
<keyword evidence="3" id="KW-1185">Reference proteome</keyword>
<feature type="transmembrane region" description="Helical" evidence="1">
    <location>
        <begin position="56"/>
        <end position="74"/>
    </location>
</feature>
<sequence>MRGRFSERAGRKSYSNPLPGAGLPCAAGHSGLGGRPGRRKVSSGAGISPGYSLVELLLVVGISFLVLVVVIPAYKNTNTHRALFMAARQMAQDIRACQQENMCAPGMSVEIVFDVVGDCYYLASGVKTLRKVVLPAEVDLAAVRFSDLGNALSFNSSGVPRPGGGTVTLKSRDESSFYYVIVAPVTGRVRVSPTPPASWYGG</sequence>
<evidence type="ECO:0008006" key="4">
    <source>
        <dbReference type="Google" id="ProtNLM"/>
    </source>
</evidence>
<keyword evidence="1" id="KW-1133">Transmembrane helix</keyword>
<evidence type="ECO:0000256" key="1">
    <source>
        <dbReference type="SAM" id="Phobius"/>
    </source>
</evidence>
<dbReference type="Proteomes" id="UP000184196">
    <property type="component" value="Unassembled WGS sequence"/>
</dbReference>
<name>A0A1M5CVI0_9FIRM</name>
<reference evidence="3" key="1">
    <citation type="submission" date="2016-11" db="EMBL/GenBank/DDBJ databases">
        <authorList>
            <person name="Varghese N."/>
            <person name="Submissions S."/>
        </authorList>
    </citation>
    <scope>NUCLEOTIDE SEQUENCE [LARGE SCALE GENOMIC DNA]</scope>
    <source>
        <strain evidence="3">DSM 11792</strain>
    </source>
</reference>